<feature type="coiled-coil region" evidence="1">
    <location>
        <begin position="234"/>
        <end position="275"/>
    </location>
</feature>
<dbReference type="GeneID" id="17298621"/>
<dbReference type="Proteomes" id="UP000011087">
    <property type="component" value="Unassembled WGS sequence"/>
</dbReference>
<reference evidence="4" key="3">
    <citation type="submission" date="2015-06" db="UniProtKB">
        <authorList>
            <consortium name="EnsemblProtists"/>
        </authorList>
    </citation>
    <scope>IDENTIFICATION</scope>
</reference>
<dbReference type="HOGENOM" id="CLU_757490_0_0_1"/>
<organism evidence="3">
    <name type="scientific">Guillardia theta (strain CCMP2712)</name>
    <name type="common">Cryptophyte</name>
    <dbReference type="NCBI Taxonomy" id="905079"/>
    <lineage>
        <taxon>Eukaryota</taxon>
        <taxon>Cryptophyceae</taxon>
        <taxon>Pyrenomonadales</taxon>
        <taxon>Geminigeraceae</taxon>
        <taxon>Guillardia</taxon>
    </lineage>
</organism>
<gene>
    <name evidence="3" type="ORF">GUITHDRAFT_112043</name>
</gene>
<sequence>MRVLELENESHLRDEIISLLHADHSTTKAVYSAKIQEFNEFMESAKHKIDSVERVKTDLLSEFRSLSPKLSSRLEEVSTRMKQQLLLEKTLRIRKEEEVTRLSLIQKESDTARAKLQSDIAQCKRECSKNEERVKELQQELFNQKLEAAKFTRVKEDFDSSQHATTALKSEIESLRSNLRTLELDLYEAKRESRAAAQARDEAMEKVSSLSRSLEHSEKMLSHLGSDRVPGSLEREHTKETQKLKRLLEDSQRKCSLQEEEMRQLTAELSSLKRSSTPVCTNCEKLRFGTAKEPSQEVSQLIQTLKEQLHQELYTRGEMEASLRSLHDANSSMLSLVSKAYQCWQRKEMDKLALVLQSILENGKPR</sequence>
<dbReference type="RefSeq" id="XP_005828887.1">
    <property type="nucleotide sequence ID" value="XM_005828830.1"/>
</dbReference>
<evidence type="ECO:0000313" key="3">
    <source>
        <dbReference type="EMBL" id="EKX41907.1"/>
    </source>
</evidence>
<evidence type="ECO:0000313" key="5">
    <source>
        <dbReference type="Proteomes" id="UP000011087"/>
    </source>
</evidence>
<accession>L1J0T0</accession>
<evidence type="ECO:0000256" key="1">
    <source>
        <dbReference type="SAM" id="Coils"/>
    </source>
</evidence>
<reference evidence="5" key="2">
    <citation type="submission" date="2012-11" db="EMBL/GenBank/DDBJ databases">
        <authorList>
            <person name="Kuo A."/>
            <person name="Curtis B.A."/>
            <person name="Tanifuji G."/>
            <person name="Burki F."/>
            <person name="Gruber A."/>
            <person name="Irimia M."/>
            <person name="Maruyama S."/>
            <person name="Arias M.C."/>
            <person name="Ball S.G."/>
            <person name="Gile G.H."/>
            <person name="Hirakawa Y."/>
            <person name="Hopkins J.F."/>
            <person name="Rensing S.A."/>
            <person name="Schmutz J."/>
            <person name="Symeonidi A."/>
            <person name="Elias M."/>
            <person name="Eveleigh R.J."/>
            <person name="Herman E.K."/>
            <person name="Klute M.J."/>
            <person name="Nakayama T."/>
            <person name="Obornik M."/>
            <person name="Reyes-Prieto A."/>
            <person name="Armbrust E.V."/>
            <person name="Aves S.J."/>
            <person name="Beiko R.G."/>
            <person name="Coutinho P."/>
            <person name="Dacks J.B."/>
            <person name="Durnford D.G."/>
            <person name="Fast N.M."/>
            <person name="Green B.R."/>
            <person name="Grisdale C."/>
            <person name="Hempe F."/>
            <person name="Henrissat B."/>
            <person name="Hoppner M.P."/>
            <person name="Ishida K.-I."/>
            <person name="Kim E."/>
            <person name="Koreny L."/>
            <person name="Kroth P.G."/>
            <person name="Liu Y."/>
            <person name="Malik S.-B."/>
            <person name="Maier U.G."/>
            <person name="McRose D."/>
            <person name="Mock T."/>
            <person name="Neilson J.A."/>
            <person name="Onodera N.T."/>
            <person name="Poole A.M."/>
            <person name="Pritham E.J."/>
            <person name="Richards T.A."/>
            <person name="Rocap G."/>
            <person name="Roy S.W."/>
            <person name="Sarai C."/>
            <person name="Schaack S."/>
            <person name="Shirato S."/>
            <person name="Slamovits C.H."/>
            <person name="Spencer D.F."/>
            <person name="Suzuki S."/>
            <person name="Worden A.Z."/>
            <person name="Zauner S."/>
            <person name="Barry K."/>
            <person name="Bell C."/>
            <person name="Bharti A.K."/>
            <person name="Crow J.A."/>
            <person name="Grimwood J."/>
            <person name="Kramer R."/>
            <person name="Lindquist E."/>
            <person name="Lucas S."/>
            <person name="Salamov A."/>
            <person name="McFadden G.I."/>
            <person name="Lane C.E."/>
            <person name="Keeling P.J."/>
            <person name="Gray M.W."/>
            <person name="Grigoriev I.V."/>
            <person name="Archibald J.M."/>
        </authorList>
    </citation>
    <scope>NUCLEOTIDE SEQUENCE</scope>
    <source>
        <strain evidence="5">CCMP2712</strain>
    </source>
</reference>
<dbReference type="EMBL" id="JH993020">
    <property type="protein sequence ID" value="EKX41907.1"/>
    <property type="molecule type" value="Genomic_DNA"/>
</dbReference>
<keyword evidence="5" id="KW-1185">Reference proteome</keyword>
<feature type="region of interest" description="Disordered" evidence="2">
    <location>
        <begin position="197"/>
        <end position="218"/>
    </location>
</feature>
<evidence type="ECO:0000313" key="4">
    <source>
        <dbReference type="EnsemblProtists" id="EKX41907"/>
    </source>
</evidence>
<evidence type="ECO:0000256" key="2">
    <source>
        <dbReference type="SAM" id="MobiDB-lite"/>
    </source>
</evidence>
<feature type="coiled-coil region" evidence="1">
    <location>
        <begin position="113"/>
        <end position="192"/>
    </location>
</feature>
<dbReference type="EnsemblProtists" id="EKX41907">
    <property type="protein sequence ID" value="EKX41907"/>
    <property type="gene ID" value="GUITHDRAFT_112043"/>
</dbReference>
<keyword evidence="1" id="KW-0175">Coiled coil</keyword>
<reference evidence="3 5" key="1">
    <citation type="journal article" date="2012" name="Nature">
        <title>Algal genomes reveal evolutionary mosaicism and the fate of nucleomorphs.</title>
        <authorList>
            <consortium name="DOE Joint Genome Institute"/>
            <person name="Curtis B.A."/>
            <person name="Tanifuji G."/>
            <person name="Burki F."/>
            <person name="Gruber A."/>
            <person name="Irimia M."/>
            <person name="Maruyama S."/>
            <person name="Arias M.C."/>
            <person name="Ball S.G."/>
            <person name="Gile G.H."/>
            <person name="Hirakawa Y."/>
            <person name="Hopkins J.F."/>
            <person name="Kuo A."/>
            <person name="Rensing S.A."/>
            <person name="Schmutz J."/>
            <person name="Symeonidi A."/>
            <person name="Elias M."/>
            <person name="Eveleigh R.J."/>
            <person name="Herman E.K."/>
            <person name="Klute M.J."/>
            <person name="Nakayama T."/>
            <person name="Obornik M."/>
            <person name="Reyes-Prieto A."/>
            <person name="Armbrust E.V."/>
            <person name="Aves S.J."/>
            <person name="Beiko R.G."/>
            <person name="Coutinho P."/>
            <person name="Dacks J.B."/>
            <person name="Durnford D.G."/>
            <person name="Fast N.M."/>
            <person name="Green B.R."/>
            <person name="Grisdale C.J."/>
            <person name="Hempel F."/>
            <person name="Henrissat B."/>
            <person name="Hoppner M.P."/>
            <person name="Ishida K."/>
            <person name="Kim E."/>
            <person name="Koreny L."/>
            <person name="Kroth P.G."/>
            <person name="Liu Y."/>
            <person name="Malik S.B."/>
            <person name="Maier U.G."/>
            <person name="McRose D."/>
            <person name="Mock T."/>
            <person name="Neilson J.A."/>
            <person name="Onodera N.T."/>
            <person name="Poole A.M."/>
            <person name="Pritham E.J."/>
            <person name="Richards T.A."/>
            <person name="Rocap G."/>
            <person name="Roy S.W."/>
            <person name="Sarai C."/>
            <person name="Schaack S."/>
            <person name="Shirato S."/>
            <person name="Slamovits C.H."/>
            <person name="Spencer D.F."/>
            <person name="Suzuki S."/>
            <person name="Worden A.Z."/>
            <person name="Zauner S."/>
            <person name="Barry K."/>
            <person name="Bell C."/>
            <person name="Bharti A.K."/>
            <person name="Crow J.A."/>
            <person name="Grimwood J."/>
            <person name="Kramer R."/>
            <person name="Lindquist E."/>
            <person name="Lucas S."/>
            <person name="Salamov A."/>
            <person name="McFadden G.I."/>
            <person name="Lane C.E."/>
            <person name="Keeling P.J."/>
            <person name="Gray M.W."/>
            <person name="Grigoriev I.V."/>
            <person name="Archibald J.M."/>
        </authorList>
    </citation>
    <scope>NUCLEOTIDE SEQUENCE</scope>
    <source>
        <strain evidence="3 5">CCMP2712</strain>
    </source>
</reference>
<dbReference type="AlphaFoldDB" id="L1J0T0"/>
<dbReference type="PaxDb" id="55529-EKX41907"/>
<protein>
    <submittedName>
        <fullName evidence="3 4">Uncharacterized protein</fullName>
    </submittedName>
</protein>
<proteinExistence type="predicted"/>
<name>L1J0T0_GUITC</name>
<dbReference type="KEGG" id="gtt:GUITHDRAFT_112043"/>